<dbReference type="Proteomes" id="UP000825729">
    <property type="component" value="Unassembled WGS sequence"/>
</dbReference>
<gene>
    <name evidence="8" type="ORF">H6P81_003173</name>
</gene>
<evidence type="ECO:0000259" key="7">
    <source>
        <dbReference type="SMART" id="SM00499"/>
    </source>
</evidence>
<evidence type="ECO:0000256" key="6">
    <source>
        <dbReference type="SAM" id="SignalP"/>
    </source>
</evidence>
<comment type="caution">
    <text evidence="8">The sequence shown here is derived from an EMBL/GenBank/DDBJ whole genome shotgun (WGS) entry which is preliminary data.</text>
</comment>
<dbReference type="SUPFAM" id="SSF47699">
    <property type="entry name" value="Bifunctional inhibitor/lipid-transfer protein/seed storage 2S albumin"/>
    <property type="match status" value="1"/>
</dbReference>
<dbReference type="InterPro" id="IPR043325">
    <property type="entry name" value="LTSS"/>
</dbReference>
<sequence length="200" mass="19810">MAWKRPGSWFFLAVIVSAAAAVAAQTTAPAPAPQDCQTLVVTDLISCLDYVQPNSSATAPAKDCCTGINTIYNSDPVCLCQLLLNSSGLGLEFNKTRAFGLPSVCKLNTPPISICYSLIPPASAPMGAESPESGGMAGGPMAGSPSGGGIVPGSGTSSSTGSSPGASPSGKSEGGESLMARSASLTALGLSGAAIAFFFL</sequence>
<dbReference type="Gene3D" id="1.10.110.10">
    <property type="entry name" value="Plant lipid-transfer and hydrophobic proteins"/>
    <property type="match status" value="1"/>
</dbReference>
<protein>
    <recommendedName>
        <fullName evidence="7">Bifunctional inhibitor/plant lipid transfer protein/seed storage helical domain-containing protein</fullName>
    </recommendedName>
</protein>
<feature type="compositionally biased region" description="Gly residues" evidence="5">
    <location>
        <begin position="135"/>
        <end position="152"/>
    </location>
</feature>
<keyword evidence="4" id="KW-0325">Glycoprotein</keyword>
<organism evidence="8 9">
    <name type="scientific">Aristolochia fimbriata</name>
    <name type="common">White veined hardy Dutchman's pipe vine</name>
    <dbReference type="NCBI Taxonomy" id="158543"/>
    <lineage>
        <taxon>Eukaryota</taxon>
        <taxon>Viridiplantae</taxon>
        <taxon>Streptophyta</taxon>
        <taxon>Embryophyta</taxon>
        <taxon>Tracheophyta</taxon>
        <taxon>Spermatophyta</taxon>
        <taxon>Magnoliopsida</taxon>
        <taxon>Magnoliidae</taxon>
        <taxon>Piperales</taxon>
        <taxon>Aristolochiaceae</taxon>
        <taxon>Aristolochia</taxon>
    </lineage>
</organism>
<accession>A0AAV7FES6</accession>
<reference evidence="8 9" key="1">
    <citation type="submission" date="2021-07" db="EMBL/GenBank/DDBJ databases">
        <title>The Aristolochia fimbriata genome: insights into angiosperm evolution, floral development and chemical biosynthesis.</title>
        <authorList>
            <person name="Jiao Y."/>
        </authorList>
    </citation>
    <scope>NUCLEOTIDE SEQUENCE [LARGE SCALE GENOMIC DNA]</scope>
    <source>
        <strain evidence="8">IBCAS-2021</strain>
        <tissue evidence="8">Leaf</tissue>
    </source>
</reference>
<dbReference type="SMART" id="SM00499">
    <property type="entry name" value="AAI"/>
    <property type="match status" value="1"/>
</dbReference>
<evidence type="ECO:0000256" key="3">
    <source>
        <dbReference type="ARBA" id="ARBA00023157"/>
    </source>
</evidence>
<name>A0AAV7FES6_ARIFI</name>
<dbReference type="PANTHER" id="PTHR33044">
    <property type="entry name" value="BIFUNCTIONAL INHIBITOR/LIPID-TRANSFER PROTEIN/SEED STORAGE 2S ALBUMIN SUPERFAMILY PROTEIN-RELATED"/>
    <property type="match status" value="1"/>
</dbReference>
<feature type="region of interest" description="Disordered" evidence="5">
    <location>
        <begin position="126"/>
        <end position="177"/>
    </location>
</feature>
<dbReference type="EMBL" id="JAINDJ010000002">
    <property type="protein sequence ID" value="KAG9458665.1"/>
    <property type="molecule type" value="Genomic_DNA"/>
</dbReference>
<dbReference type="InterPro" id="IPR036312">
    <property type="entry name" value="Bifun_inhib/LTP/seed_sf"/>
</dbReference>
<dbReference type="Pfam" id="PF14368">
    <property type="entry name" value="LTP_2"/>
    <property type="match status" value="1"/>
</dbReference>
<keyword evidence="3" id="KW-1015">Disulfide bond</keyword>
<evidence type="ECO:0000256" key="1">
    <source>
        <dbReference type="ARBA" id="ARBA00009748"/>
    </source>
</evidence>
<proteinExistence type="inferred from homology"/>
<dbReference type="AlphaFoldDB" id="A0AAV7FES6"/>
<keyword evidence="2 6" id="KW-0732">Signal</keyword>
<evidence type="ECO:0000313" key="9">
    <source>
        <dbReference type="Proteomes" id="UP000825729"/>
    </source>
</evidence>
<evidence type="ECO:0000256" key="2">
    <source>
        <dbReference type="ARBA" id="ARBA00022729"/>
    </source>
</evidence>
<feature type="compositionally biased region" description="Low complexity" evidence="5">
    <location>
        <begin position="153"/>
        <end position="177"/>
    </location>
</feature>
<feature type="domain" description="Bifunctional inhibitor/plant lipid transfer protein/seed storage helical" evidence="7">
    <location>
        <begin position="36"/>
        <end position="115"/>
    </location>
</feature>
<dbReference type="CDD" id="cd00010">
    <property type="entry name" value="AAI_LTSS"/>
    <property type="match status" value="1"/>
</dbReference>
<feature type="signal peptide" evidence="6">
    <location>
        <begin position="1"/>
        <end position="24"/>
    </location>
</feature>
<dbReference type="InterPro" id="IPR016140">
    <property type="entry name" value="Bifunc_inhib/LTP/seed_store"/>
</dbReference>
<evidence type="ECO:0000313" key="8">
    <source>
        <dbReference type="EMBL" id="KAG9458665.1"/>
    </source>
</evidence>
<keyword evidence="9" id="KW-1185">Reference proteome</keyword>
<comment type="similarity">
    <text evidence="1">Belongs to the plant LTP family.</text>
</comment>
<evidence type="ECO:0000256" key="4">
    <source>
        <dbReference type="ARBA" id="ARBA00023180"/>
    </source>
</evidence>
<evidence type="ECO:0000256" key="5">
    <source>
        <dbReference type="SAM" id="MobiDB-lite"/>
    </source>
</evidence>
<feature type="chain" id="PRO_5043451193" description="Bifunctional inhibitor/plant lipid transfer protein/seed storage helical domain-containing protein" evidence="6">
    <location>
        <begin position="25"/>
        <end position="200"/>
    </location>
</feature>